<keyword evidence="2" id="KW-1185">Reference proteome</keyword>
<comment type="caution">
    <text evidence="1">The sequence shown here is derived from an EMBL/GenBank/DDBJ whole genome shotgun (WGS) entry which is preliminary data.</text>
</comment>
<dbReference type="AlphaFoldDB" id="A0A397HHF3"/>
<proteinExistence type="predicted"/>
<dbReference type="EMBL" id="PQFF01000310">
    <property type="protein sequence ID" value="RHZ62387.1"/>
    <property type="molecule type" value="Genomic_DNA"/>
</dbReference>
<dbReference type="Proteomes" id="UP000266861">
    <property type="component" value="Unassembled WGS sequence"/>
</dbReference>
<reference evidence="1 2" key="1">
    <citation type="submission" date="2018-08" db="EMBL/GenBank/DDBJ databases">
        <title>Genome and evolution of the arbuscular mycorrhizal fungus Diversispora epigaea (formerly Glomus versiforme) and its bacterial endosymbionts.</title>
        <authorList>
            <person name="Sun X."/>
            <person name="Fei Z."/>
            <person name="Harrison M."/>
        </authorList>
    </citation>
    <scope>NUCLEOTIDE SEQUENCE [LARGE SCALE GENOMIC DNA]</scope>
    <source>
        <strain evidence="1 2">IT104</strain>
    </source>
</reference>
<evidence type="ECO:0008006" key="3">
    <source>
        <dbReference type="Google" id="ProtNLM"/>
    </source>
</evidence>
<evidence type="ECO:0000313" key="1">
    <source>
        <dbReference type="EMBL" id="RHZ62387.1"/>
    </source>
</evidence>
<protein>
    <recommendedName>
        <fullName evidence="3">BTB domain-containing protein</fullName>
    </recommendedName>
</protein>
<evidence type="ECO:0000313" key="2">
    <source>
        <dbReference type="Proteomes" id="UP000266861"/>
    </source>
</evidence>
<name>A0A397HHF3_9GLOM</name>
<dbReference type="InterPro" id="IPR011333">
    <property type="entry name" value="SKP1/BTB/POZ_sf"/>
</dbReference>
<dbReference type="OrthoDB" id="2406313at2759"/>
<gene>
    <name evidence="1" type="ORF">Glove_340g72</name>
</gene>
<accession>A0A397HHF3</accession>
<sequence length="71" mass="8247">MSSIFQADIIEDYKQLYESEEGYDVKIYIGEDENDLDELHAHSVVLRSHFDLRIEKLIKCIYNAPAPLSTN</sequence>
<dbReference type="Gene3D" id="3.30.710.10">
    <property type="entry name" value="Potassium Channel Kv1.1, Chain A"/>
    <property type="match status" value="1"/>
</dbReference>
<organism evidence="1 2">
    <name type="scientific">Diversispora epigaea</name>
    <dbReference type="NCBI Taxonomy" id="1348612"/>
    <lineage>
        <taxon>Eukaryota</taxon>
        <taxon>Fungi</taxon>
        <taxon>Fungi incertae sedis</taxon>
        <taxon>Mucoromycota</taxon>
        <taxon>Glomeromycotina</taxon>
        <taxon>Glomeromycetes</taxon>
        <taxon>Diversisporales</taxon>
        <taxon>Diversisporaceae</taxon>
        <taxon>Diversispora</taxon>
    </lineage>
</organism>